<dbReference type="GO" id="GO:0015232">
    <property type="term" value="F:heme transmembrane transporter activity"/>
    <property type="evidence" value="ECO:0007669"/>
    <property type="project" value="InterPro"/>
</dbReference>
<evidence type="ECO:0000256" key="7">
    <source>
        <dbReference type="ARBA" id="ARBA00022989"/>
    </source>
</evidence>
<evidence type="ECO:0000259" key="10">
    <source>
        <dbReference type="Pfam" id="PF01578"/>
    </source>
</evidence>
<dbReference type="AlphaFoldDB" id="A0A849K8W4"/>
<dbReference type="Pfam" id="PF01578">
    <property type="entry name" value="Cytochrom_C_asm"/>
    <property type="match status" value="1"/>
</dbReference>
<organism evidence="11 12">
    <name type="scientific">Ramlibacter montanisoli</name>
    <dbReference type="NCBI Taxonomy" id="2732512"/>
    <lineage>
        <taxon>Bacteria</taxon>
        <taxon>Pseudomonadati</taxon>
        <taxon>Pseudomonadota</taxon>
        <taxon>Betaproteobacteria</taxon>
        <taxon>Burkholderiales</taxon>
        <taxon>Comamonadaceae</taxon>
        <taxon>Ramlibacter</taxon>
    </lineage>
</organism>
<evidence type="ECO:0000256" key="5">
    <source>
        <dbReference type="ARBA" id="ARBA00022692"/>
    </source>
</evidence>
<dbReference type="InterPro" id="IPR003557">
    <property type="entry name" value="Cyt_c_biogenesis_CcmC"/>
</dbReference>
<feature type="domain" description="Cytochrome c assembly protein" evidence="10">
    <location>
        <begin position="14"/>
        <end position="142"/>
    </location>
</feature>
<dbReference type="GO" id="GO:0005886">
    <property type="term" value="C:plasma membrane"/>
    <property type="evidence" value="ECO:0007669"/>
    <property type="project" value="TreeGrafter"/>
</dbReference>
<dbReference type="PANTHER" id="PTHR30071:SF1">
    <property type="entry name" value="CYTOCHROME B_B6 PROTEIN-RELATED"/>
    <property type="match status" value="1"/>
</dbReference>
<reference evidence="11 12" key="2">
    <citation type="submission" date="2020-06" db="EMBL/GenBank/DDBJ databases">
        <title>Ramlibacter rhizophilus sp. nov., isolated from rhizosphere soil of national flower Mugunghwa from South Korea.</title>
        <authorList>
            <person name="Zheng-Fei Y."/>
            <person name="Huan T."/>
        </authorList>
    </citation>
    <scope>NUCLEOTIDE SEQUENCE [LARGE SCALE GENOMIC DNA]</scope>
    <source>
        <strain evidence="11 12">B156</strain>
    </source>
</reference>
<feature type="transmembrane region" description="Helical" evidence="9">
    <location>
        <begin position="51"/>
        <end position="71"/>
    </location>
</feature>
<evidence type="ECO:0000256" key="3">
    <source>
        <dbReference type="ARBA" id="ARBA00005840"/>
    </source>
</evidence>
<dbReference type="GO" id="GO:0020037">
    <property type="term" value="F:heme binding"/>
    <property type="evidence" value="ECO:0007669"/>
    <property type="project" value="InterPro"/>
</dbReference>
<protein>
    <recommendedName>
        <fullName evidence="4">Heme exporter protein C</fullName>
    </recommendedName>
</protein>
<keyword evidence="6" id="KW-0201">Cytochrome c-type biogenesis</keyword>
<dbReference type="PRINTS" id="PR01386">
    <property type="entry name" value="CCMCBIOGNSIS"/>
</dbReference>
<dbReference type="PANTHER" id="PTHR30071">
    <property type="entry name" value="HEME EXPORTER PROTEIN C"/>
    <property type="match status" value="1"/>
</dbReference>
<keyword evidence="12" id="KW-1185">Reference proteome</keyword>
<dbReference type="InterPro" id="IPR045062">
    <property type="entry name" value="Cyt_c_biogenesis_CcsA/CcmC"/>
</dbReference>
<evidence type="ECO:0000256" key="4">
    <source>
        <dbReference type="ARBA" id="ARBA00016463"/>
    </source>
</evidence>
<reference evidence="11 12" key="1">
    <citation type="submission" date="2020-05" db="EMBL/GenBank/DDBJ databases">
        <authorList>
            <person name="Khan S.A."/>
            <person name="Jeon C.O."/>
            <person name="Chun B.H."/>
        </authorList>
    </citation>
    <scope>NUCLEOTIDE SEQUENCE [LARGE SCALE GENOMIC DNA]</scope>
    <source>
        <strain evidence="11 12">B156</strain>
    </source>
</reference>
<comment type="caution">
    <text evidence="11">The sequence shown here is derived from an EMBL/GenBank/DDBJ whole genome shotgun (WGS) entry which is preliminary data.</text>
</comment>
<comment type="function">
    <text evidence="1">Required for the export of heme to the periplasm for the biogenesis of c-type cytochromes.</text>
</comment>
<comment type="subcellular location">
    <subcellularLocation>
        <location evidence="2">Membrane</location>
        <topology evidence="2">Multi-pass membrane protein</topology>
    </subcellularLocation>
</comment>
<dbReference type="GO" id="GO:0017004">
    <property type="term" value="P:cytochrome complex assembly"/>
    <property type="evidence" value="ECO:0007669"/>
    <property type="project" value="UniProtKB-KW"/>
</dbReference>
<feature type="transmembrane region" description="Helical" evidence="9">
    <location>
        <begin position="83"/>
        <end position="103"/>
    </location>
</feature>
<evidence type="ECO:0000313" key="11">
    <source>
        <dbReference type="EMBL" id="NNU43930.1"/>
    </source>
</evidence>
<proteinExistence type="inferred from homology"/>
<gene>
    <name evidence="11" type="primary">ccsA</name>
    <name evidence="11" type="ORF">HK415_13380</name>
</gene>
<keyword evidence="5 9" id="KW-0812">Transmembrane</keyword>
<keyword evidence="7 9" id="KW-1133">Transmembrane helix</keyword>
<evidence type="ECO:0000256" key="1">
    <source>
        <dbReference type="ARBA" id="ARBA00002442"/>
    </source>
</evidence>
<evidence type="ECO:0000256" key="2">
    <source>
        <dbReference type="ARBA" id="ARBA00004141"/>
    </source>
</evidence>
<evidence type="ECO:0000256" key="9">
    <source>
        <dbReference type="SAM" id="Phobius"/>
    </source>
</evidence>
<sequence>MLPGDAGASPGAFAILFLHVPAAWLSLLLFTAAAGCAAVTVANRRPAAAMALQAIAPVGVVASVLALWTGLASQRAYGAWWGWDARLVCELVLLLLFAGAMALRSVTADPGRAELAAAVLVLVGALNIPMVYLTVDWWNTLHERAAAGVGRSPTLSRPWPR</sequence>
<feature type="transmembrane region" description="Helical" evidence="9">
    <location>
        <begin position="12"/>
        <end position="39"/>
    </location>
</feature>
<keyword evidence="8 9" id="KW-0472">Membrane</keyword>
<feature type="transmembrane region" description="Helical" evidence="9">
    <location>
        <begin position="115"/>
        <end position="135"/>
    </location>
</feature>
<evidence type="ECO:0000256" key="8">
    <source>
        <dbReference type="ARBA" id="ARBA00023136"/>
    </source>
</evidence>
<evidence type="ECO:0000313" key="12">
    <source>
        <dbReference type="Proteomes" id="UP000552954"/>
    </source>
</evidence>
<evidence type="ECO:0000256" key="6">
    <source>
        <dbReference type="ARBA" id="ARBA00022748"/>
    </source>
</evidence>
<dbReference type="InterPro" id="IPR002541">
    <property type="entry name" value="Cyt_c_assembly"/>
</dbReference>
<accession>A0A849K8W4</accession>
<dbReference type="Proteomes" id="UP000552954">
    <property type="component" value="Unassembled WGS sequence"/>
</dbReference>
<comment type="similarity">
    <text evidence="3">Belongs to the CcmC/CycZ/HelC family.</text>
</comment>
<dbReference type="EMBL" id="JABFCS010000001">
    <property type="protein sequence ID" value="NNU43930.1"/>
    <property type="molecule type" value="Genomic_DNA"/>
</dbReference>
<name>A0A849K8W4_9BURK</name>